<comment type="caution">
    <text evidence="5">The sequence shown here is derived from an EMBL/GenBank/DDBJ whole genome shotgun (WGS) entry which is preliminary data.</text>
</comment>
<dbReference type="InterPro" id="IPR050773">
    <property type="entry name" value="CbxX/CfxQ_RuBisCO_ESX"/>
</dbReference>
<dbReference type="AlphaFoldDB" id="A0A0R2P802"/>
<dbReference type="Gene3D" id="3.40.50.300">
    <property type="entry name" value="P-loop containing nucleotide triphosphate hydrolases"/>
    <property type="match status" value="1"/>
</dbReference>
<dbReference type="Gene3D" id="1.10.8.60">
    <property type="match status" value="1"/>
</dbReference>
<dbReference type="InterPro" id="IPR041627">
    <property type="entry name" value="AAA_lid_6"/>
</dbReference>
<reference evidence="5 6" key="1">
    <citation type="submission" date="2015-10" db="EMBL/GenBank/DDBJ databases">
        <title>Metagenome-Assembled Genomes uncover a global brackish microbiome.</title>
        <authorList>
            <person name="Hugerth L.W."/>
            <person name="Larsson J."/>
            <person name="Alneberg J."/>
            <person name="Lindh M.V."/>
            <person name="Legrand C."/>
            <person name="Pinhassi J."/>
            <person name="Andersson A.F."/>
        </authorList>
    </citation>
    <scope>NUCLEOTIDE SEQUENCE [LARGE SCALE GENOMIC DNA]</scope>
    <source>
        <strain evidence="5">BACL2 MAG-121001-bin67</strain>
    </source>
</reference>
<name>A0A0R2P802_9ACTN</name>
<dbReference type="PANTHER" id="PTHR43392:SF2">
    <property type="entry name" value="AAA-TYPE ATPASE FAMILY PROTEIN _ ANKYRIN REPEAT FAMILY PROTEIN"/>
    <property type="match status" value="1"/>
</dbReference>
<dbReference type="GO" id="GO:0005524">
    <property type="term" value="F:ATP binding"/>
    <property type="evidence" value="ECO:0007669"/>
    <property type="project" value="UniProtKB-KW"/>
</dbReference>
<evidence type="ECO:0000313" key="6">
    <source>
        <dbReference type="Proteomes" id="UP000053349"/>
    </source>
</evidence>
<dbReference type="PRINTS" id="PR00819">
    <property type="entry name" value="CBXCFQXSUPER"/>
</dbReference>
<sequence length="391" mass="43463">MSLSYEIRESASSVAKKYDHSELTKLHILYGIRRKFPEQLNKLSLDEIEKRISALPRVPSNVMAVSEEVEDLLAKIQYPQQAVELATTLAIQLLEIDLGDLSSEPVQASSETTQEKLSLSESLEQLNKLIGLNEVKTQVSKLINVHQANGIRSAEGLPKVPVGLHCVFTGSPGTGKTTVARYLATMYNSIGLLPSNKVYEVDRSALVAGYVGQTALKVQDAVERAKGGVLFIDEAYSLSADSGAGFGDEAISTLVKAMEDHRENLAIIVAGYKEPMKQFIESNQGLKSRFQNYIHFNDYSSQELLSIFEELCHSHKMEIDQLAKVDLLKHIEAAKPQGDRGNARYIRNLFEKMYLNMSHRAAEDGNIDLHEILKFDSRDIPSVEVRKQTIG</sequence>
<comment type="similarity">
    <text evidence="1">Belongs to the CbxX/CfxQ family.</text>
</comment>
<keyword evidence="3" id="KW-0067">ATP-binding</keyword>
<feature type="domain" description="AAA+ ATPase" evidence="4">
    <location>
        <begin position="162"/>
        <end position="300"/>
    </location>
</feature>
<dbReference type="Pfam" id="PF17866">
    <property type="entry name" value="AAA_lid_6"/>
    <property type="match status" value="1"/>
</dbReference>
<accession>A0A0R2P802</accession>
<dbReference type="SUPFAM" id="SSF52540">
    <property type="entry name" value="P-loop containing nucleoside triphosphate hydrolases"/>
    <property type="match status" value="1"/>
</dbReference>
<dbReference type="FunFam" id="3.40.50.300:FF:000216">
    <property type="entry name" value="Type VII secretion ATPase EccA"/>
    <property type="match status" value="1"/>
</dbReference>
<evidence type="ECO:0000256" key="1">
    <source>
        <dbReference type="ARBA" id="ARBA00010378"/>
    </source>
</evidence>
<evidence type="ECO:0000256" key="2">
    <source>
        <dbReference type="ARBA" id="ARBA00022741"/>
    </source>
</evidence>
<evidence type="ECO:0000313" key="5">
    <source>
        <dbReference type="EMBL" id="KRO32992.1"/>
    </source>
</evidence>
<keyword evidence="2" id="KW-0547">Nucleotide-binding</keyword>
<dbReference type="InterPro" id="IPR027417">
    <property type="entry name" value="P-loop_NTPase"/>
</dbReference>
<dbReference type="PANTHER" id="PTHR43392">
    <property type="entry name" value="AAA-TYPE ATPASE FAMILY PROTEIN / ANKYRIN REPEAT FAMILY PROTEIN"/>
    <property type="match status" value="1"/>
</dbReference>
<organism evidence="5 6">
    <name type="scientific">Actinobacteria bacterium BACL2 MAG-121001-bin67</name>
    <dbReference type="NCBI Taxonomy" id="1655572"/>
    <lineage>
        <taxon>Bacteria</taxon>
        <taxon>Bacillati</taxon>
        <taxon>Actinomycetota</taxon>
        <taxon>Actinomycetes</taxon>
        <taxon>Actinomycetes incertae sedis</taxon>
        <taxon>ac1 cluster</taxon>
    </lineage>
</organism>
<evidence type="ECO:0000256" key="3">
    <source>
        <dbReference type="ARBA" id="ARBA00022840"/>
    </source>
</evidence>
<feature type="non-terminal residue" evidence="5">
    <location>
        <position position="391"/>
    </location>
</feature>
<dbReference type="EMBL" id="LIAW01000028">
    <property type="protein sequence ID" value="KRO32992.1"/>
    <property type="molecule type" value="Genomic_DNA"/>
</dbReference>
<dbReference type="GO" id="GO:0016887">
    <property type="term" value="F:ATP hydrolysis activity"/>
    <property type="evidence" value="ECO:0007669"/>
    <property type="project" value="InterPro"/>
</dbReference>
<proteinExistence type="inferred from homology"/>
<dbReference type="InterPro" id="IPR003593">
    <property type="entry name" value="AAA+_ATPase"/>
</dbReference>
<protein>
    <recommendedName>
        <fullName evidence="4">AAA+ ATPase domain-containing protein</fullName>
    </recommendedName>
</protein>
<dbReference type="Pfam" id="PF00004">
    <property type="entry name" value="AAA"/>
    <property type="match status" value="1"/>
</dbReference>
<gene>
    <name evidence="5" type="ORF">ABR64_05045</name>
</gene>
<evidence type="ECO:0000259" key="4">
    <source>
        <dbReference type="SMART" id="SM00382"/>
    </source>
</evidence>
<dbReference type="SMART" id="SM00382">
    <property type="entry name" value="AAA"/>
    <property type="match status" value="1"/>
</dbReference>
<dbReference type="InterPro" id="IPR000641">
    <property type="entry name" value="CbxX/CfxQ"/>
</dbReference>
<dbReference type="InterPro" id="IPR003959">
    <property type="entry name" value="ATPase_AAA_core"/>
</dbReference>
<dbReference type="CDD" id="cd00009">
    <property type="entry name" value="AAA"/>
    <property type="match status" value="1"/>
</dbReference>
<dbReference type="Proteomes" id="UP000053349">
    <property type="component" value="Unassembled WGS sequence"/>
</dbReference>